<accession>A0A6J0BUD3</accession>
<dbReference type="InParanoid" id="A0A6J0BUD3"/>
<dbReference type="KEGG" id="nlo:107222958"/>
<dbReference type="InterPro" id="IPR001304">
    <property type="entry name" value="C-type_lectin-like"/>
</dbReference>
<organism evidence="3">
    <name type="scientific">Neodiprion lecontei</name>
    <name type="common">Redheaded pine sawfly</name>
    <dbReference type="NCBI Taxonomy" id="441921"/>
    <lineage>
        <taxon>Eukaryota</taxon>
        <taxon>Metazoa</taxon>
        <taxon>Ecdysozoa</taxon>
        <taxon>Arthropoda</taxon>
        <taxon>Hexapoda</taxon>
        <taxon>Insecta</taxon>
        <taxon>Pterygota</taxon>
        <taxon>Neoptera</taxon>
        <taxon>Endopterygota</taxon>
        <taxon>Hymenoptera</taxon>
        <taxon>Tenthredinoidea</taxon>
        <taxon>Diprionidae</taxon>
        <taxon>Diprioninae</taxon>
        <taxon>Neodiprion</taxon>
    </lineage>
</organism>
<dbReference type="Gene3D" id="3.10.100.10">
    <property type="entry name" value="Mannose-Binding Protein A, subunit A"/>
    <property type="match status" value="1"/>
</dbReference>
<protein>
    <submittedName>
        <fullName evidence="3">Uncharacterized protein LOC107222958</fullName>
    </submittedName>
</protein>
<dbReference type="FunCoup" id="A0A6J0BUD3">
    <property type="interactions" value="93"/>
</dbReference>
<dbReference type="PROSITE" id="PS50041">
    <property type="entry name" value="C_TYPE_LECTIN_2"/>
    <property type="match status" value="1"/>
</dbReference>
<dbReference type="RefSeq" id="XP_015517999.2">
    <property type="nucleotide sequence ID" value="XM_015662513.2"/>
</dbReference>
<proteinExistence type="predicted"/>
<dbReference type="InterPro" id="IPR016186">
    <property type="entry name" value="C-type_lectin-like/link_sf"/>
</dbReference>
<dbReference type="InterPro" id="IPR016187">
    <property type="entry name" value="CTDL_fold"/>
</dbReference>
<evidence type="ECO:0000313" key="2">
    <source>
        <dbReference type="Proteomes" id="UP000829291"/>
    </source>
</evidence>
<sequence>MAPMISYTLPAMQLVCNLVIPGSPGTNISNLDSKLTSVQSENLNVSNAENSADLLHDTTPTSNPCVTESSPKGKMLPDGYVRFPELGVAFKHHRDEAVEWPIAAKRCVDEGGNLAVIDSWRKFDVAQSLLSFAEYIHVGITLMYESQHWVDFRTGSILSSIPWQAGEPNGTGFCTRMDDETRGLGCYDCTYNRHFICEIEI</sequence>
<dbReference type="CDD" id="cd00037">
    <property type="entry name" value="CLECT"/>
    <property type="match status" value="1"/>
</dbReference>
<keyword evidence="2" id="KW-1185">Reference proteome</keyword>
<dbReference type="GeneID" id="107222958"/>
<feature type="domain" description="C-type lectin" evidence="1">
    <location>
        <begin position="100"/>
        <end position="198"/>
    </location>
</feature>
<dbReference type="Pfam" id="PF00059">
    <property type="entry name" value="Lectin_C"/>
    <property type="match status" value="1"/>
</dbReference>
<dbReference type="OrthoDB" id="7357196at2759"/>
<evidence type="ECO:0000313" key="3">
    <source>
        <dbReference type="RefSeq" id="XP_015517999.2"/>
    </source>
</evidence>
<evidence type="ECO:0000259" key="1">
    <source>
        <dbReference type="PROSITE" id="PS50041"/>
    </source>
</evidence>
<gene>
    <name evidence="3" type="primary">LOC107222958</name>
</gene>
<dbReference type="SUPFAM" id="SSF56436">
    <property type="entry name" value="C-type lectin-like"/>
    <property type="match status" value="1"/>
</dbReference>
<dbReference type="SMART" id="SM00034">
    <property type="entry name" value="CLECT"/>
    <property type="match status" value="1"/>
</dbReference>
<reference evidence="3" key="1">
    <citation type="submission" date="2025-08" db="UniProtKB">
        <authorList>
            <consortium name="RefSeq"/>
        </authorList>
    </citation>
    <scope>IDENTIFICATION</scope>
    <source>
        <tissue evidence="3">Thorax and Abdomen</tissue>
    </source>
</reference>
<name>A0A6J0BUD3_NEOLC</name>
<dbReference type="Proteomes" id="UP000829291">
    <property type="component" value="Chromosome 2"/>
</dbReference>